<evidence type="ECO:0000256" key="1">
    <source>
        <dbReference type="ARBA" id="ARBA00023125"/>
    </source>
</evidence>
<evidence type="ECO:0000256" key="2">
    <source>
        <dbReference type="PROSITE-ProRule" id="PRU00335"/>
    </source>
</evidence>
<accession>A0A1T4V9F5</accession>
<dbReference type="InterPro" id="IPR001647">
    <property type="entry name" value="HTH_TetR"/>
</dbReference>
<evidence type="ECO:0000259" key="3">
    <source>
        <dbReference type="PROSITE" id="PS50977"/>
    </source>
</evidence>
<dbReference type="AlphaFoldDB" id="A0A1T4V9F5"/>
<dbReference type="PROSITE" id="PS50977">
    <property type="entry name" value="HTH_TETR_2"/>
    <property type="match status" value="1"/>
</dbReference>
<proteinExistence type="predicted"/>
<dbReference type="PRINTS" id="PR00455">
    <property type="entry name" value="HTHTETR"/>
</dbReference>
<dbReference type="SUPFAM" id="SSF46689">
    <property type="entry name" value="Homeodomain-like"/>
    <property type="match status" value="1"/>
</dbReference>
<feature type="DNA-binding region" description="H-T-H motif" evidence="2">
    <location>
        <begin position="33"/>
        <end position="52"/>
    </location>
</feature>
<reference evidence="4 5" key="1">
    <citation type="submission" date="2017-02" db="EMBL/GenBank/DDBJ databases">
        <authorList>
            <person name="Peterson S.W."/>
        </authorList>
    </citation>
    <scope>NUCLEOTIDE SEQUENCE [LARGE SCALE GENOMIC DNA]</scope>
    <source>
        <strain evidence="4 5">ATCC 35992</strain>
    </source>
</reference>
<dbReference type="EMBL" id="FUXZ01000003">
    <property type="protein sequence ID" value="SKA61516.1"/>
    <property type="molecule type" value="Genomic_DNA"/>
</dbReference>
<dbReference type="InterPro" id="IPR009057">
    <property type="entry name" value="Homeodomain-like_sf"/>
</dbReference>
<dbReference type="Pfam" id="PF14278">
    <property type="entry name" value="TetR_C_8"/>
    <property type="match status" value="1"/>
</dbReference>
<protein>
    <submittedName>
        <fullName evidence="4">Transcriptional regulator, TetR family</fullName>
    </submittedName>
</protein>
<dbReference type="InterPro" id="IPR050624">
    <property type="entry name" value="HTH-type_Tx_Regulator"/>
</dbReference>
<sequence length="193" mass="22479">MNESSNPSAIRSKQEITEAMLRLMEKESYNDITVKQIVLEAGVVRKTFYRNFDSKEDLLDAIINSVMDDYIKELFFTSYKSVPDVLVKFCITHKRVIKLLDKNNLMYKVVNKINEYILRRHKEIELSGMVPDTFFEGLDVKYIIMFNVGAIWNVVCAWVHGDMKDDPKEIVKTLTIYCARIGQYAEKTMKNKG</sequence>
<evidence type="ECO:0000313" key="5">
    <source>
        <dbReference type="Proteomes" id="UP000190814"/>
    </source>
</evidence>
<keyword evidence="1 2" id="KW-0238">DNA-binding</keyword>
<dbReference type="InterPro" id="IPR039532">
    <property type="entry name" value="TetR_C_Firmicutes"/>
</dbReference>
<name>A0A1T4V9F5_9FIRM</name>
<dbReference type="PANTHER" id="PTHR43479:SF11">
    <property type="entry name" value="ACREF_ENVCD OPERON REPRESSOR-RELATED"/>
    <property type="match status" value="1"/>
</dbReference>
<dbReference type="STRING" id="39495.SAMN02745111_00486"/>
<dbReference type="RefSeq" id="WP_078765378.1">
    <property type="nucleotide sequence ID" value="NZ_FUXZ01000003.1"/>
</dbReference>
<dbReference type="Pfam" id="PF00440">
    <property type="entry name" value="TetR_N"/>
    <property type="match status" value="1"/>
</dbReference>
<feature type="domain" description="HTH tetR-type" evidence="3">
    <location>
        <begin position="10"/>
        <end position="70"/>
    </location>
</feature>
<organism evidence="4 5">
    <name type="scientific">Eubacterium uniforme</name>
    <dbReference type="NCBI Taxonomy" id="39495"/>
    <lineage>
        <taxon>Bacteria</taxon>
        <taxon>Bacillati</taxon>
        <taxon>Bacillota</taxon>
        <taxon>Clostridia</taxon>
        <taxon>Eubacteriales</taxon>
        <taxon>Eubacteriaceae</taxon>
        <taxon>Eubacterium</taxon>
    </lineage>
</organism>
<dbReference type="Gene3D" id="1.10.357.10">
    <property type="entry name" value="Tetracycline Repressor, domain 2"/>
    <property type="match status" value="1"/>
</dbReference>
<dbReference type="GO" id="GO:0003677">
    <property type="term" value="F:DNA binding"/>
    <property type="evidence" value="ECO:0007669"/>
    <property type="project" value="UniProtKB-UniRule"/>
</dbReference>
<keyword evidence="5" id="KW-1185">Reference proteome</keyword>
<dbReference type="Proteomes" id="UP000190814">
    <property type="component" value="Unassembled WGS sequence"/>
</dbReference>
<dbReference type="PANTHER" id="PTHR43479">
    <property type="entry name" value="ACREF/ENVCD OPERON REPRESSOR-RELATED"/>
    <property type="match status" value="1"/>
</dbReference>
<gene>
    <name evidence="4" type="ORF">SAMN02745111_00486</name>
</gene>
<dbReference type="OrthoDB" id="1771211at2"/>
<evidence type="ECO:0000313" key="4">
    <source>
        <dbReference type="EMBL" id="SKA61516.1"/>
    </source>
</evidence>